<evidence type="ECO:0000313" key="11">
    <source>
        <dbReference type="Proteomes" id="UP001303532"/>
    </source>
</evidence>
<dbReference type="EMBL" id="CP116341">
    <property type="protein sequence ID" value="WOV84708.1"/>
    <property type="molecule type" value="Genomic_DNA"/>
</dbReference>
<evidence type="ECO:0000256" key="6">
    <source>
        <dbReference type="PROSITE-ProRule" id="PRU01240"/>
    </source>
</evidence>
<dbReference type="InterPro" id="IPR023828">
    <property type="entry name" value="Peptidase_S8_Ser-AS"/>
</dbReference>
<evidence type="ECO:0000313" key="10">
    <source>
        <dbReference type="EMBL" id="WOV84708.1"/>
    </source>
</evidence>
<dbReference type="PROSITE" id="PS51892">
    <property type="entry name" value="SUBTILASE"/>
    <property type="match status" value="1"/>
</dbReference>
<evidence type="ECO:0000256" key="1">
    <source>
        <dbReference type="ARBA" id="ARBA00011073"/>
    </source>
</evidence>
<gene>
    <name evidence="10" type="ORF">PGH26_01935</name>
</gene>
<dbReference type="Pfam" id="PF00395">
    <property type="entry name" value="SLH"/>
    <property type="match status" value="3"/>
</dbReference>
<comment type="similarity">
    <text evidence="1 6 7">Belongs to the peptidase S8 family.</text>
</comment>
<accession>A0ABZ0KXX4</accession>
<dbReference type="Proteomes" id="UP001303532">
    <property type="component" value="Chromosome"/>
</dbReference>
<evidence type="ECO:0000256" key="4">
    <source>
        <dbReference type="ARBA" id="ARBA00022801"/>
    </source>
</evidence>
<dbReference type="InterPro" id="IPR015500">
    <property type="entry name" value="Peptidase_S8_subtilisin-rel"/>
</dbReference>
<dbReference type="PANTHER" id="PTHR43806:SF11">
    <property type="entry name" value="CEREVISIN-RELATED"/>
    <property type="match status" value="1"/>
</dbReference>
<keyword evidence="3" id="KW-0479">Metal-binding</keyword>
<proteinExistence type="inferred from homology"/>
<keyword evidence="4 6" id="KW-0378">Hydrolase</keyword>
<keyword evidence="11" id="KW-1185">Reference proteome</keyword>
<feature type="active site" description="Charge relay system" evidence="6">
    <location>
        <position position="166"/>
    </location>
</feature>
<dbReference type="PROSITE" id="PS00136">
    <property type="entry name" value="SUBTILASE_ASP"/>
    <property type="match status" value="1"/>
</dbReference>
<organism evidence="10 11">
    <name type="scientific">Sporosarcina jeotgali</name>
    <dbReference type="NCBI Taxonomy" id="3020056"/>
    <lineage>
        <taxon>Bacteria</taxon>
        <taxon>Bacillati</taxon>
        <taxon>Bacillota</taxon>
        <taxon>Bacilli</taxon>
        <taxon>Bacillales</taxon>
        <taxon>Caryophanaceae</taxon>
        <taxon>Sporosarcina</taxon>
    </lineage>
</organism>
<dbReference type="InterPro" id="IPR036852">
    <property type="entry name" value="Peptidase_S8/S53_dom_sf"/>
</dbReference>
<feature type="chain" id="PRO_5045820079" evidence="8">
    <location>
        <begin position="23"/>
        <end position="644"/>
    </location>
</feature>
<feature type="active site" description="Charge relay system" evidence="6">
    <location>
        <position position="331"/>
    </location>
</feature>
<dbReference type="RefSeq" id="WP_323692354.1">
    <property type="nucleotide sequence ID" value="NZ_CP116341.1"/>
</dbReference>
<evidence type="ECO:0000259" key="9">
    <source>
        <dbReference type="PROSITE" id="PS51272"/>
    </source>
</evidence>
<evidence type="ECO:0000256" key="5">
    <source>
        <dbReference type="ARBA" id="ARBA00022825"/>
    </source>
</evidence>
<dbReference type="Pfam" id="PF00082">
    <property type="entry name" value="Peptidase_S8"/>
    <property type="match status" value="1"/>
</dbReference>
<dbReference type="PROSITE" id="PS00138">
    <property type="entry name" value="SUBTILASE_SER"/>
    <property type="match status" value="1"/>
</dbReference>
<dbReference type="PROSITE" id="PS00137">
    <property type="entry name" value="SUBTILASE_HIS"/>
    <property type="match status" value="1"/>
</dbReference>
<feature type="domain" description="SLH" evidence="9">
    <location>
        <begin position="524"/>
        <end position="587"/>
    </location>
</feature>
<dbReference type="SUPFAM" id="SSF52743">
    <property type="entry name" value="Subtilisin-like"/>
    <property type="match status" value="1"/>
</dbReference>
<evidence type="ECO:0000256" key="8">
    <source>
        <dbReference type="SAM" id="SignalP"/>
    </source>
</evidence>
<protein>
    <submittedName>
        <fullName evidence="10">S8 family serine peptidase</fullName>
    </submittedName>
</protein>
<dbReference type="PANTHER" id="PTHR43806">
    <property type="entry name" value="PEPTIDASE S8"/>
    <property type="match status" value="1"/>
</dbReference>
<keyword evidence="2 6" id="KW-0645">Protease</keyword>
<dbReference type="CDD" id="cd07477">
    <property type="entry name" value="Peptidases_S8_Subtilisin_subset"/>
    <property type="match status" value="1"/>
</dbReference>
<feature type="active site" description="Charge relay system" evidence="6">
    <location>
        <position position="129"/>
    </location>
</feature>
<dbReference type="InterPro" id="IPR023827">
    <property type="entry name" value="Peptidase_S8_Asp-AS"/>
</dbReference>
<feature type="domain" description="SLH" evidence="9">
    <location>
        <begin position="588"/>
        <end position="644"/>
    </location>
</feature>
<name>A0ABZ0KXX4_9BACL</name>
<dbReference type="InterPro" id="IPR001119">
    <property type="entry name" value="SLH_dom"/>
</dbReference>
<dbReference type="PRINTS" id="PR00723">
    <property type="entry name" value="SUBTILISIN"/>
</dbReference>
<dbReference type="Gene3D" id="3.40.50.200">
    <property type="entry name" value="Peptidase S8/S53 domain"/>
    <property type="match status" value="1"/>
</dbReference>
<evidence type="ECO:0000256" key="2">
    <source>
        <dbReference type="ARBA" id="ARBA00022670"/>
    </source>
</evidence>
<evidence type="ECO:0000256" key="3">
    <source>
        <dbReference type="ARBA" id="ARBA00022723"/>
    </source>
</evidence>
<evidence type="ECO:0000256" key="7">
    <source>
        <dbReference type="RuleBase" id="RU003355"/>
    </source>
</evidence>
<feature type="domain" description="SLH" evidence="9">
    <location>
        <begin position="464"/>
        <end position="523"/>
    </location>
</feature>
<keyword evidence="8" id="KW-0732">Signal</keyword>
<sequence length="644" mass="70371">MKRIVVSVALTLGLLLPIQAHAEERTDWLLHGSDTDLQEINQKVSPFTREFKNAPLGEVQLTQQEVEEIRTHYPDVSIYPNREYGVAEAPVSPAPPSQITYPKRFTLINTTPEAIAPYTGKGVRVAILDSGIDGTHSKLNVKGGFCALPKEQCAQGAVPYDDDLGHGTHVAGILSAAKASNGTMGVAPGVDLFAIKAINSYDSGRTVDIINGVEWAINHNIDILNMSITTNRNDPALKLMLDKAYTAGMIIVASAGNEETGDLKDSVQYPAKYPTVIATTAINYNKERFLEASIGPEVELAAPGVDIFSTFPRALDDDGKKDGYYELSGTSMASPHVSGIAALLKERFPEMTNVRLRSILANAAEDVGAKGRDKHFGYGLVKYPAKVDEIPMMSQYTQNGRVVFELSNANKTTTRQLKIEDRTINEQSPGKWETYLLPGTYKGKYAIMTNTGKQIQEDILVKIEGASYKDVSGSKWYSPQIAYLMDKKLIYGFEGNLFKPDRKITRAEAVAIMGRAAGLNGEKRKTQFKDVNPNSFASGYIQSAREKGLLGGFPDGTFRPDQPVTRGEMALLLQQAFSLQYDAKQKSPFKDMTPNVSSYQAALALTQSGVTKGFPDGTFKPQETMTRATYSVFLAGAENPSLFK</sequence>
<dbReference type="InterPro" id="IPR000209">
    <property type="entry name" value="Peptidase_S8/S53_dom"/>
</dbReference>
<keyword evidence="5 6" id="KW-0720">Serine protease</keyword>
<dbReference type="PROSITE" id="PS51272">
    <property type="entry name" value="SLH"/>
    <property type="match status" value="3"/>
</dbReference>
<dbReference type="InterPro" id="IPR034202">
    <property type="entry name" value="Subtilisin_Carlsberg-like"/>
</dbReference>
<reference evidence="10 11" key="1">
    <citation type="submission" date="2023-01" db="EMBL/GenBank/DDBJ databases">
        <title>Sporosarcina sp. nov., isolated from Korean tranditional fermented seafood 'Jeotgal'.</title>
        <authorList>
            <person name="Yang A.-I."/>
        </authorList>
    </citation>
    <scope>NUCLEOTIDE SEQUENCE [LARGE SCALE GENOMIC DNA]</scope>
    <source>
        <strain evidence="10 11">B2O-1</strain>
    </source>
</reference>
<dbReference type="InterPro" id="IPR050131">
    <property type="entry name" value="Peptidase_S8_subtilisin-like"/>
</dbReference>
<dbReference type="InterPro" id="IPR022398">
    <property type="entry name" value="Peptidase_S8_His-AS"/>
</dbReference>
<feature type="signal peptide" evidence="8">
    <location>
        <begin position="1"/>
        <end position="22"/>
    </location>
</feature>